<dbReference type="EMBL" id="CAXLJM020000072">
    <property type="protein sequence ID" value="CAL8126336.1"/>
    <property type="molecule type" value="Genomic_DNA"/>
</dbReference>
<dbReference type="Gene3D" id="2.60.120.380">
    <property type="match status" value="1"/>
</dbReference>
<feature type="active site" evidence="5">
    <location>
        <position position="314"/>
    </location>
</feature>
<feature type="active site" evidence="5">
    <location>
        <position position="334"/>
    </location>
</feature>
<reference evidence="7 8" key="1">
    <citation type="submission" date="2024-08" db="EMBL/GenBank/DDBJ databases">
        <authorList>
            <person name="Cucini C."/>
            <person name="Frati F."/>
        </authorList>
    </citation>
    <scope>NUCLEOTIDE SEQUENCE [LARGE SCALE GENOMIC DNA]</scope>
</reference>
<dbReference type="Gene3D" id="3.90.70.10">
    <property type="entry name" value="Cysteine proteinases"/>
    <property type="match status" value="1"/>
</dbReference>
<dbReference type="Pfam" id="PF00648">
    <property type="entry name" value="Peptidase_C2"/>
    <property type="match status" value="1"/>
</dbReference>
<accession>A0ABP1RF50</accession>
<evidence type="ECO:0000256" key="2">
    <source>
        <dbReference type="ARBA" id="ARBA00022670"/>
    </source>
</evidence>
<comment type="similarity">
    <text evidence="1">Belongs to the peptidase C2 family.</text>
</comment>
<keyword evidence="8" id="KW-1185">Reference proteome</keyword>
<proteinExistence type="inferred from homology"/>
<evidence type="ECO:0000256" key="1">
    <source>
        <dbReference type="ARBA" id="ARBA00007623"/>
    </source>
</evidence>
<dbReference type="PROSITE" id="PS00139">
    <property type="entry name" value="THIOL_PROTEASE_CYS"/>
    <property type="match status" value="1"/>
</dbReference>
<dbReference type="PANTHER" id="PTHR10183:SF382">
    <property type="entry name" value="CALPAIN-15"/>
    <property type="match status" value="1"/>
</dbReference>
<keyword evidence="4 5" id="KW-0788">Thiol protease</keyword>
<dbReference type="InterPro" id="IPR036213">
    <property type="entry name" value="Calpain_III_sf"/>
</dbReference>
<dbReference type="Proteomes" id="UP001642540">
    <property type="component" value="Unassembled WGS sequence"/>
</dbReference>
<protein>
    <recommendedName>
        <fullName evidence="6">Calpain catalytic domain-containing protein</fullName>
    </recommendedName>
</protein>
<evidence type="ECO:0000313" key="7">
    <source>
        <dbReference type="EMBL" id="CAL8126336.1"/>
    </source>
</evidence>
<dbReference type="SMART" id="SM00230">
    <property type="entry name" value="CysPc"/>
    <property type="match status" value="1"/>
</dbReference>
<evidence type="ECO:0000259" key="6">
    <source>
        <dbReference type="PROSITE" id="PS50203"/>
    </source>
</evidence>
<sequence length="675" mass="75956">MFCVTKISGVNSSLGPSIKYRNTSSKPNACSVTHEKISTTRTISHLYHSKTNSGNIQEEESKENCSHYEQKYDKILQGCIRLGTKYVDEDFPASLESIYRSKSVGIANGRNEFSIGAKSVTSWQRPENIRGSKEGSQSQWVVINDPCPSDIRQGALGNCWFVAALTLMSERKELLTKILSSTKINSAGVYIVRLFKDGNWTDVIVDDLLPCDSFYRLVFSRCRRKQLWVPLIEKAMAKLHGSYESLQSGSMGDGLNYLTGFQSECIILKSETDHELLWGKLLSFYSSGFLMGTSITASNGSDDAYTAKGLVSNHVYSVLQILCSDGIRLIQLHNPWGRFTWNGDWSDTSALWSSEMRKRLSPNQSHKGIFWMSYHDYLKYFTSLEVCKIRQNWNTYSLDGILPPYADPDCQPCFELVCSASTCQIDVSLYQASKRNSQKVLTPTDIGFLILKLDDKSPTTRFKKTVEMVKSSRRRCVTSSLMITQGKYYIIPMSFSHWATRESEEMYYPFTLTIHSSRELSCSPVRTINMPYILADALILCATKYGKQKLYSTEPAAKDISMYSINLGVGYCTIIENGKKCPIRIKMDASKTLDHSSTRGSFLTDDLIPPRHVQVLQILSAKDATKSCHILISKELSMIDHLSNEKLTEGSHTHVPKLGSRIAGLHSPRPFSVGY</sequence>
<dbReference type="PANTHER" id="PTHR10183">
    <property type="entry name" value="CALPAIN"/>
    <property type="match status" value="1"/>
</dbReference>
<dbReference type="CDD" id="cd00044">
    <property type="entry name" value="CysPc"/>
    <property type="match status" value="1"/>
</dbReference>
<evidence type="ECO:0000313" key="8">
    <source>
        <dbReference type="Proteomes" id="UP001642540"/>
    </source>
</evidence>
<dbReference type="PRINTS" id="PR00704">
    <property type="entry name" value="CALPAIN"/>
</dbReference>
<feature type="active site" evidence="5">
    <location>
        <position position="159"/>
    </location>
</feature>
<dbReference type="SUPFAM" id="SSF49758">
    <property type="entry name" value="Calpain large subunit, middle domain (domain III)"/>
    <property type="match status" value="1"/>
</dbReference>
<keyword evidence="3 5" id="KW-0378">Hydrolase</keyword>
<dbReference type="InterPro" id="IPR038765">
    <property type="entry name" value="Papain-like_cys_pep_sf"/>
</dbReference>
<dbReference type="Pfam" id="PF01067">
    <property type="entry name" value="Calpain_III"/>
    <property type="match status" value="1"/>
</dbReference>
<feature type="domain" description="Calpain catalytic" evidence="6">
    <location>
        <begin position="85"/>
        <end position="390"/>
    </location>
</feature>
<dbReference type="InterPro" id="IPR001300">
    <property type="entry name" value="Peptidase_C2_calpain_cat"/>
</dbReference>
<organism evidence="7 8">
    <name type="scientific">Orchesella dallaii</name>
    <dbReference type="NCBI Taxonomy" id="48710"/>
    <lineage>
        <taxon>Eukaryota</taxon>
        <taxon>Metazoa</taxon>
        <taxon>Ecdysozoa</taxon>
        <taxon>Arthropoda</taxon>
        <taxon>Hexapoda</taxon>
        <taxon>Collembola</taxon>
        <taxon>Entomobryomorpha</taxon>
        <taxon>Entomobryoidea</taxon>
        <taxon>Orchesellidae</taxon>
        <taxon>Orchesellinae</taxon>
        <taxon>Orchesella</taxon>
    </lineage>
</organism>
<dbReference type="InterPro" id="IPR000169">
    <property type="entry name" value="Pept_cys_AS"/>
</dbReference>
<evidence type="ECO:0000256" key="4">
    <source>
        <dbReference type="ARBA" id="ARBA00022807"/>
    </source>
</evidence>
<evidence type="ECO:0000256" key="3">
    <source>
        <dbReference type="ARBA" id="ARBA00022801"/>
    </source>
</evidence>
<gene>
    <name evidence="7" type="ORF">ODALV1_LOCUS21352</name>
</gene>
<dbReference type="SUPFAM" id="SSF54001">
    <property type="entry name" value="Cysteine proteinases"/>
    <property type="match status" value="1"/>
</dbReference>
<name>A0ABP1RF50_9HEXA</name>
<dbReference type="InterPro" id="IPR022684">
    <property type="entry name" value="Calpain_cysteine_protease"/>
</dbReference>
<keyword evidence="2 5" id="KW-0645">Protease</keyword>
<dbReference type="InterPro" id="IPR022682">
    <property type="entry name" value="Calpain_domain_III"/>
</dbReference>
<evidence type="ECO:0000256" key="5">
    <source>
        <dbReference type="PROSITE-ProRule" id="PRU00239"/>
    </source>
</evidence>
<comment type="caution">
    <text evidence="7">The sequence shown here is derived from an EMBL/GenBank/DDBJ whole genome shotgun (WGS) entry which is preliminary data.</text>
</comment>
<dbReference type="PROSITE" id="PS50203">
    <property type="entry name" value="CALPAIN_CAT"/>
    <property type="match status" value="1"/>
</dbReference>